<evidence type="ECO:0000313" key="3">
    <source>
        <dbReference type="Proteomes" id="UP000255207"/>
    </source>
</evidence>
<accession>A0A370L9W5</accession>
<keyword evidence="3" id="KW-1185">Reference proteome</keyword>
<comment type="caution">
    <text evidence="2">The sequence shown here is derived from an EMBL/GenBank/DDBJ whole genome shotgun (WGS) entry which is preliminary data.</text>
</comment>
<sequence>MTNGIGKRVCTKCGGSRFNGWNSCMDCRNARGRLREQRLKANGGRHTVAEWRALLKTSPTCAECNRPWSVIPPRPDRRYKAVWTKGHKIAVYHGGTNDIRNIQAECYECNFGKNAGPLKR</sequence>
<dbReference type="EMBL" id="QQTP01000002">
    <property type="protein sequence ID" value="RDJ27960.1"/>
    <property type="molecule type" value="Genomic_DNA"/>
</dbReference>
<protein>
    <recommendedName>
        <fullName evidence="1">HNH domain-containing protein</fullName>
    </recommendedName>
</protein>
<dbReference type="AlphaFoldDB" id="A0A370L9W5"/>
<gene>
    <name evidence="2" type="ORF">DWE98_04975</name>
</gene>
<dbReference type="GO" id="GO:0004519">
    <property type="term" value="F:endonuclease activity"/>
    <property type="evidence" value="ECO:0007669"/>
    <property type="project" value="InterPro"/>
</dbReference>
<evidence type="ECO:0000313" key="2">
    <source>
        <dbReference type="EMBL" id="RDJ27960.1"/>
    </source>
</evidence>
<organism evidence="2 3">
    <name type="scientific">Bosea caraganae</name>
    <dbReference type="NCBI Taxonomy" id="2763117"/>
    <lineage>
        <taxon>Bacteria</taxon>
        <taxon>Pseudomonadati</taxon>
        <taxon>Pseudomonadota</taxon>
        <taxon>Alphaproteobacteria</taxon>
        <taxon>Hyphomicrobiales</taxon>
        <taxon>Boseaceae</taxon>
        <taxon>Bosea</taxon>
    </lineage>
</organism>
<dbReference type="Pfam" id="PF01844">
    <property type="entry name" value="HNH"/>
    <property type="match status" value="1"/>
</dbReference>
<dbReference type="Gene3D" id="1.10.30.50">
    <property type="match status" value="1"/>
</dbReference>
<proteinExistence type="predicted"/>
<dbReference type="GO" id="GO:0008270">
    <property type="term" value="F:zinc ion binding"/>
    <property type="evidence" value="ECO:0007669"/>
    <property type="project" value="InterPro"/>
</dbReference>
<dbReference type="OrthoDB" id="5292295at2"/>
<dbReference type="GO" id="GO:0003676">
    <property type="term" value="F:nucleic acid binding"/>
    <property type="evidence" value="ECO:0007669"/>
    <property type="project" value="InterPro"/>
</dbReference>
<dbReference type="RefSeq" id="WP_114828085.1">
    <property type="nucleotide sequence ID" value="NZ_QQTP01000002.1"/>
</dbReference>
<dbReference type="Proteomes" id="UP000255207">
    <property type="component" value="Unassembled WGS sequence"/>
</dbReference>
<feature type="domain" description="HNH" evidence="1">
    <location>
        <begin position="61"/>
        <end position="114"/>
    </location>
</feature>
<reference evidence="3" key="1">
    <citation type="submission" date="2018-07" db="EMBL/GenBank/DDBJ databases">
        <authorList>
            <person name="Safronova V.I."/>
            <person name="Chirak E.R."/>
            <person name="Sazanova A.L."/>
        </authorList>
    </citation>
    <scope>NUCLEOTIDE SEQUENCE [LARGE SCALE GENOMIC DNA]</scope>
    <source>
        <strain evidence="3">RCAM04685</strain>
    </source>
</reference>
<name>A0A370L9W5_9HYPH</name>
<dbReference type="InterPro" id="IPR002711">
    <property type="entry name" value="HNH"/>
</dbReference>
<evidence type="ECO:0000259" key="1">
    <source>
        <dbReference type="Pfam" id="PF01844"/>
    </source>
</evidence>